<evidence type="ECO:0000256" key="1">
    <source>
        <dbReference type="SAM" id="Phobius"/>
    </source>
</evidence>
<evidence type="ECO:0000313" key="4">
    <source>
        <dbReference type="Proteomes" id="UP000249185"/>
    </source>
</evidence>
<name>A0A2W5NBF3_RHOSU</name>
<feature type="transmembrane region" description="Helical" evidence="1">
    <location>
        <begin position="44"/>
        <end position="61"/>
    </location>
</feature>
<dbReference type="InterPro" id="IPR007065">
    <property type="entry name" value="HPP"/>
</dbReference>
<evidence type="ECO:0000313" key="3">
    <source>
        <dbReference type="EMBL" id="PZQ50841.1"/>
    </source>
</evidence>
<feature type="transmembrane region" description="Helical" evidence="1">
    <location>
        <begin position="130"/>
        <end position="151"/>
    </location>
</feature>
<dbReference type="Pfam" id="PF04982">
    <property type="entry name" value="TM_HPP"/>
    <property type="match status" value="1"/>
</dbReference>
<keyword evidence="1" id="KW-0472">Membrane</keyword>
<feature type="domain" description="HPP transmembrane region" evidence="2">
    <location>
        <begin position="21"/>
        <end position="156"/>
    </location>
</feature>
<feature type="transmembrane region" description="Helical" evidence="1">
    <location>
        <begin position="21"/>
        <end position="38"/>
    </location>
</feature>
<organism evidence="3 4">
    <name type="scientific">Rhodovulum sulfidophilum</name>
    <name type="common">Rhodobacter sulfidophilus</name>
    <dbReference type="NCBI Taxonomy" id="35806"/>
    <lineage>
        <taxon>Bacteria</taxon>
        <taxon>Pseudomonadati</taxon>
        <taxon>Pseudomonadota</taxon>
        <taxon>Alphaproteobacteria</taxon>
        <taxon>Rhodobacterales</taxon>
        <taxon>Paracoccaceae</taxon>
        <taxon>Rhodovulum</taxon>
    </lineage>
</organism>
<comment type="caution">
    <text evidence="3">The sequence shown here is derived from an EMBL/GenBank/DDBJ whole genome shotgun (WGS) entry which is preliminary data.</text>
</comment>
<feature type="transmembrane region" description="Helical" evidence="1">
    <location>
        <begin position="82"/>
        <end position="110"/>
    </location>
</feature>
<gene>
    <name evidence="3" type="ORF">DI556_06935</name>
</gene>
<dbReference type="PANTHER" id="PTHR33741">
    <property type="entry name" value="TRANSMEMBRANE PROTEIN DDB_G0269096-RELATED"/>
    <property type="match status" value="1"/>
</dbReference>
<accession>A0A2W5NBF3</accession>
<proteinExistence type="predicted"/>
<dbReference type="PANTHER" id="PTHR33741:SF5">
    <property type="entry name" value="TRANSMEMBRANE PROTEIN DDB_G0269096-RELATED"/>
    <property type="match status" value="1"/>
</dbReference>
<keyword evidence="1" id="KW-1133">Transmembrane helix</keyword>
<sequence length="172" mass="17142">MRFPSPLFRLAGHLRRHGPPALVAGLGGALAIGLLAGLSARLGQALLIAPFGASAVLVFALPESPLAQPRNVIGGHLLSAGVGVAVFALLGSGPVACALGVGLAIALMRLTGTLHPPAGGDPLVVLLGGGAGWSFLLAPVLTGAVALVVIARLYHRQFARLAEGAAIRKPAD</sequence>
<dbReference type="EMBL" id="QFPW01000003">
    <property type="protein sequence ID" value="PZQ50841.1"/>
    <property type="molecule type" value="Genomic_DNA"/>
</dbReference>
<dbReference type="Proteomes" id="UP000249185">
    <property type="component" value="Unassembled WGS sequence"/>
</dbReference>
<dbReference type="AlphaFoldDB" id="A0A2W5NBF3"/>
<reference evidence="3 4" key="1">
    <citation type="submission" date="2017-08" db="EMBL/GenBank/DDBJ databases">
        <title>Infants hospitalized years apart are colonized by the same room-sourced microbial strains.</title>
        <authorList>
            <person name="Brooks B."/>
            <person name="Olm M.R."/>
            <person name="Firek B.A."/>
            <person name="Baker R."/>
            <person name="Thomas B.C."/>
            <person name="Morowitz M.J."/>
            <person name="Banfield J.F."/>
        </authorList>
    </citation>
    <scope>NUCLEOTIDE SEQUENCE [LARGE SCALE GENOMIC DNA]</scope>
    <source>
        <strain evidence="3">S2_005_002_R2_34</strain>
    </source>
</reference>
<dbReference type="InterPro" id="IPR058581">
    <property type="entry name" value="TM_HPP"/>
</dbReference>
<keyword evidence="1" id="KW-0812">Transmembrane</keyword>
<evidence type="ECO:0000259" key="2">
    <source>
        <dbReference type="Pfam" id="PF04982"/>
    </source>
</evidence>
<protein>
    <submittedName>
        <fullName evidence="3">HPP family protein</fullName>
    </submittedName>
</protein>